<evidence type="ECO:0000313" key="9">
    <source>
        <dbReference type="EMBL" id="GAV78657.1"/>
    </source>
</evidence>
<dbReference type="InterPro" id="IPR035513">
    <property type="entry name" value="Invertase/methylesterase_inhib"/>
</dbReference>
<dbReference type="EMBL" id="BDDD01001842">
    <property type="protein sequence ID" value="GAV78657.1"/>
    <property type="molecule type" value="Genomic_DNA"/>
</dbReference>
<protein>
    <submittedName>
        <fullName evidence="9">PMEI domain-containing protein</fullName>
    </submittedName>
</protein>
<comment type="subcellular location">
    <subcellularLocation>
        <location evidence="1">Secreted</location>
        <location evidence="1">Extracellular space</location>
        <location evidence="1">Apoplast</location>
    </subcellularLocation>
</comment>
<evidence type="ECO:0000256" key="2">
    <source>
        <dbReference type="ARBA" id="ARBA00022523"/>
    </source>
</evidence>
<sequence>MAQQISLSLLLSLFVFCIMCTAVPTFASPAGARAYIEASCLTTRFPALCVQSLSSCFANSTIPSEEQLTKIALSVSLYKARVTRAYMLKVTNELKAIKGSDYQTVNDCLDQINDSVDQLSRSIKELRRLDLESDGRNTFWLIGNVETWVSAAMTDASTCIDEFPVHSMSKLRATIKGKVLNVAQATSNALALFHRYAARYQAGASEKP</sequence>
<dbReference type="GO" id="GO:0048046">
    <property type="term" value="C:apoplast"/>
    <property type="evidence" value="ECO:0007669"/>
    <property type="project" value="UniProtKB-SubCell"/>
</dbReference>
<feature type="chain" id="PRO_5012230668" evidence="7">
    <location>
        <begin position="23"/>
        <end position="208"/>
    </location>
</feature>
<dbReference type="OrthoDB" id="1430376at2759"/>
<dbReference type="SMART" id="SM00856">
    <property type="entry name" value="PMEI"/>
    <property type="match status" value="1"/>
</dbReference>
<organism evidence="9 10">
    <name type="scientific">Cephalotus follicularis</name>
    <name type="common">Albany pitcher plant</name>
    <dbReference type="NCBI Taxonomy" id="3775"/>
    <lineage>
        <taxon>Eukaryota</taxon>
        <taxon>Viridiplantae</taxon>
        <taxon>Streptophyta</taxon>
        <taxon>Embryophyta</taxon>
        <taxon>Tracheophyta</taxon>
        <taxon>Spermatophyta</taxon>
        <taxon>Magnoliopsida</taxon>
        <taxon>eudicotyledons</taxon>
        <taxon>Gunneridae</taxon>
        <taxon>Pentapetalae</taxon>
        <taxon>rosids</taxon>
        <taxon>fabids</taxon>
        <taxon>Oxalidales</taxon>
        <taxon>Cephalotaceae</taxon>
        <taxon>Cephalotus</taxon>
    </lineage>
</organism>
<dbReference type="FunFam" id="1.20.140.40:FF:000006">
    <property type="entry name" value="Pectinesterase inhibitor 3"/>
    <property type="match status" value="1"/>
</dbReference>
<dbReference type="PANTHER" id="PTHR31080">
    <property type="entry name" value="PECTINESTERASE INHIBITOR-LIKE"/>
    <property type="match status" value="1"/>
</dbReference>
<dbReference type="SUPFAM" id="SSF101148">
    <property type="entry name" value="Plant invertase/pectin methylesterase inhibitor"/>
    <property type="match status" value="1"/>
</dbReference>
<proteinExistence type="inferred from homology"/>
<feature type="signal peptide" evidence="7">
    <location>
        <begin position="1"/>
        <end position="22"/>
    </location>
</feature>
<dbReference type="GO" id="GO:0004857">
    <property type="term" value="F:enzyme inhibitor activity"/>
    <property type="evidence" value="ECO:0007669"/>
    <property type="project" value="InterPro"/>
</dbReference>
<keyword evidence="4 7" id="KW-0732">Signal</keyword>
<dbReference type="Pfam" id="PF04043">
    <property type="entry name" value="PMEI"/>
    <property type="match status" value="1"/>
</dbReference>
<keyword evidence="3" id="KW-0964">Secreted</keyword>
<evidence type="ECO:0000256" key="4">
    <source>
        <dbReference type="ARBA" id="ARBA00022729"/>
    </source>
</evidence>
<evidence type="ECO:0000256" key="6">
    <source>
        <dbReference type="ARBA" id="ARBA00038471"/>
    </source>
</evidence>
<dbReference type="Gene3D" id="1.20.140.40">
    <property type="entry name" value="Invertase/pectin methylesterase inhibitor family protein"/>
    <property type="match status" value="1"/>
</dbReference>
<keyword evidence="5" id="KW-1015">Disulfide bond</keyword>
<dbReference type="Proteomes" id="UP000187406">
    <property type="component" value="Unassembled WGS sequence"/>
</dbReference>
<dbReference type="FunCoup" id="A0A1Q3CEL6">
    <property type="interactions" value="5"/>
</dbReference>
<dbReference type="AlphaFoldDB" id="A0A1Q3CEL6"/>
<dbReference type="InParanoid" id="A0A1Q3CEL6"/>
<dbReference type="NCBIfam" id="TIGR01614">
    <property type="entry name" value="PME_inhib"/>
    <property type="match status" value="1"/>
</dbReference>
<reference evidence="10" key="1">
    <citation type="submission" date="2016-04" db="EMBL/GenBank/DDBJ databases">
        <title>Cephalotus genome sequencing.</title>
        <authorList>
            <person name="Fukushima K."/>
            <person name="Hasebe M."/>
            <person name="Fang X."/>
        </authorList>
    </citation>
    <scope>NUCLEOTIDE SEQUENCE [LARGE SCALE GENOMIC DNA]</scope>
    <source>
        <strain evidence="10">cv. St1</strain>
    </source>
</reference>
<feature type="domain" description="Pectinesterase inhibitor" evidence="8">
    <location>
        <begin position="31"/>
        <end position="192"/>
    </location>
</feature>
<dbReference type="STRING" id="3775.A0A1Q3CEL6"/>
<evidence type="ECO:0000256" key="5">
    <source>
        <dbReference type="ARBA" id="ARBA00023157"/>
    </source>
</evidence>
<comment type="caution">
    <text evidence="9">The sequence shown here is derived from an EMBL/GenBank/DDBJ whole genome shotgun (WGS) entry which is preliminary data.</text>
</comment>
<keyword evidence="2" id="KW-0052">Apoplast</keyword>
<keyword evidence="10" id="KW-1185">Reference proteome</keyword>
<comment type="similarity">
    <text evidence="6">Belongs to the PMEI family.</text>
</comment>
<dbReference type="CDD" id="cd15798">
    <property type="entry name" value="PMEI-like_3"/>
    <property type="match status" value="1"/>
</dbReference>
<name>A0A1Q3CEL6_CEPFO</name>
<evidence type="ECO:0000259" key="8">
    <source>
        <dbReference type="SMART" id="SM00856"/>
    </source>
</evidence>
<dbReference type="InterPro" id="IPR051955">
    <property type="entry name" value="PME_Inhibitor"/>
</dbReference>
<evidence type="ECO:0000256" key="3">
    <source>
        <dbReference type="ARBA" id="ARBA00022525"/>
    </source>
</evidence>
<evidence type="ECO:0000256" key="7">
    <source>
        <dbReference type="SAM" id="SignalP"/>
    </source>
</evidence>
<evidence type="ECO:0000313" key="10">
    <source>
        <dbReference type="Proteomes" id="UP000187406"/>
    </source>
</evidence>
<accession>A0A1Q3CEL6</accession>
<dbReference type="PANTHER" id="PTHR31080:SF12">
    <property type="entry name" value="PLANT INVERTASE_PECTIN METHYLESTERASE INHIBITOR"/>
    <property type="match status" value="1"/>
</dbReference>
<evidence type="ECO:0000256" key="1">
    <source>
        <dbReference type="ARBA" id="ARBA00004271"/>
    </source>
</evidence>
<gene>
    <name evidence="9" type="ORF">CFOL_v3_22122</name>
</gene>
<dbReference type="InterPro" id="IPR006501">
    <property type="entry name" value="Pectinesterase_inhib_dom"/>
</dbReference>